<reference evidence="2 3" key="1">
    <citation type="journal article" date="2017" name="Mol. Ecol.">
        <title>Comparative and population genomic landscape of Phellinus noxius: A hypervariable fungus causing root rot in trees.</title>
        <authorList>
            <person name="Chung C.L."/>
            <person name="Lee T.J."/>
            <person name="Akiba M."/>
            <person name="Lee H.H."/>
            <person name="Kuo T.H."/>
            <person name="Liu D."/>
            <person name="Ke H.M."/>
            <person name="Yokoi T."/>
            <person name="Roa M.B."/>
            <person name="Lu M.J."/>
            <person name="Chang Y.Y."/>
            <person name="Ann P.J."/>
            <person name="Tsai J.N."/>
            <person name="Chen C.Y."/>
            <person name="Tzean S.S."/>
            <person name="Ota Y."/>
            <person name="Hattori T."/>
            <person name="Sahashi N."/>
            <person name="Liou R.F."/>
            <person name="Kikuchi T."/>
            <person name="Tsai I.J."/>
        </authorList>
    </citation>
    <scope>NUCLEOTIDE SEQUENCE [LARGE SCALE GENOMIC DNA]</scope>
    <source>
        <strain evidence="2 3">FFPRI411160</strain>
    </source>
</reference>
<keyword evidence="3" id="KW-1185">Reference proteome</keyword>
<evidence type="ECO:0000256" key="1">
    <source>
        <dbReference type="SAM" id="MobiDB-lite"/>
    </source>
</evidence>
<accession>A0A286U4Z2</accession>
<name>A0A286U4Z2_9AGAM</name>
<comment type="caution">
    <text evidence="2">The sequence shown here is derived from an EMBL/GenBank/DDBJ whole genome shotgun (WGS) entry which is preliminary data.</text>
</comment>
<protein>
    <submittedName>
        <fullName evidence="2">Uncharacterized protein</fullName>
    </submittedName>
</protein>
<evidence type="ECO:0000313" key="3">
    <source>
        <dbReference type="Proteomes" id="UP000217199"/>
    </source>
</evidence>
<evidence type="ECO:0000313" key="2">
    <source>
        <dbReference type="EMBL" id="PAV14612.1"/>
    </source>
</evidence>
<sequence>MPFKQSGANATAKFGTYNDVAGNQTNNTRNITTGDIKAGDGGNGGSGSGRACGIIAGGKGTGGAGGAGGTVNISCKRSSLFEQLLGTDNPKN</sequence>
<dbReference type="EMBL" id="NBII01000012">
    <property type="protein sequence ID" value="PAV14612.1"/>
    <property type="molecule type" value="Genomic_DNA"/>
</dbReference>
<dbReference type="AlphaFoldDB" id="A0A286U4Z2"/>
<feature type="compositionally biased region" description="Polar residues" evidence="1">
    <location>
        <begin position="21"/>
        <end position="33"/>
    </location>
</feature>
<dbReference type="InParanoid" id="A0A286U4Z2"/>
<dbReference type="Proteomes" id="UP000217199">
    <property type="component" value="Unassembled WGS sequence"/>
</dbReference>
<feature type="region of interest" description="Disordered" evidence="1">
    <location>
        <begin position="17"/>
        <end position="44"/>
    </location>
</feature>
<gene>
    <name evidence="2" type="ORF">PNOK_0969000</name>
</gene>
<proteinExistence type="predicted"/>
<dbReference type="OrthoDB" id="3263429at2759"/>
<organism evidence="2 3">
    <name type="scientific">Pyrrhoderma noxium</name>
    <dbReference type="NCBI Taxonomy" id="2282107"/>
    <lineage>
        <taxon>Eukaryota</taxon>
        <taxon>Fungi</taxon>
        <taxon>Dikarya</taxon>
        <taxon>Basidiomycota</taxon>
        <taxon>Agaricomycotina</taxon>
        <taxon>Agaricomycetes</taxon>
        <taxon>Hymenochaetales</taxon>
        <taxon>Hymenochaetaceae</taxon>
        <taxon>Pyrrhoderma</taxon>
    </lineage>
</organism>